<sequence>MDVAEKVWIVTGGASGLGAAVVSALVTRGGFVGLLDLNAEAGSEAEKQFGRSVAFFRCDVGDEENVKQALKGVKGRFQGKKWGGVVHCGGVGMAGKVQGRCPWATVGNDGTPFSFDVFSEVHRINLLGSFLIASNVASEIVSQHPSPSRDSTQRLTSDRGVIILTSSISATEGQMGQVAYASSKAGVEGLVLPMARDLARHGIRVMAIAPSLFTTNMGKNTSPKVRESLLSTTLHPVRFGEPEEFAKLAMGIIENGYLNGGTIRIDGGSRMAKM</sequence>
<proteinExistence type="predicted"/>
<dbReference type="GO" id="GO:0016491">
    <property type="term" value="F:oxidoreductase activity"/>
    <property type="evidence" value="ECO:0007669"/>
    <property type="project" value="UniProtKB-KW"/>
</dbReference>
<dbReference type="AlphaFoldDB" id="A0A511KBF6"/>
<dbReference type="Gene3D" id="3.40.50.720">
    <property type="entry name" value="NAD(P)-binding Rossmann-like Domain"/>
    <property type="match status" value="1"/>
</dbReference>
<keyword evidence="2" id="KW-0560">Oxidoreductase</keyword>
<dbReference type="OrthoDB" id="1274115at2759"/>
<dbReference type="PROSITE" id="PS00061">
    <property type="entry name" value="ADH_SHORT"/>
    <property type="match status" value="1"/>
</dbReference>
<dbReference type="Pfam" id="PF00106">
    <property type="entry name" value="adh_short"/>
    <property type="match status" value="1"/>
</dbReference>
<name>A0A511KBF6_RHOTO</name>
<dbReference type="EMBL" id="BJWK01000003">
    <property type="protein sequence ID" value="GEM07703.1"/>
    <property type="molecule type" value="Genomic_DNA"/>
</dbReference>
<feature type="domain" description="Ketoreductase" evidence="3">
    <location>
        <begin position="6"/>
        <end position="211"/>
    </location>
</feature>
<dbReference type="PANTHER" id="PTHR43658">
    <property type="entry name" value="SHORT-CHAIN DEHYDROGENASE/REDUCTASE"/>
    <property type="match status" value="1"/>
</dbReference>
<organism evidence="4 5">
    <name type="scientific">Rhodotorula toruloides</name>
    <name type="common">Yeast</name>
    <name type="synonym">Rhodosporidium toruloides</name>
    <dbReference type="NCBI Taxonomy" id="5286"/>
    <lineage>
        <taxon>Eukaryota</taxon>
        <taxon>Fungi</taxon>
        <taxon>Dikarya</taxon>
        <taxon>Basidiomycota</taxon>
        <taxon>Pucciniomycotina</taxon>
        <taxon>Microbotryomycetes</taxon>
        <taxon>Sporidiobolales</taxon>
        <taxon>Sporidiobolaceae</taxon>
        <taxon>Rhodotorula</taxon>
    </lineage>
</organism>
<keyword evidence="1" id="KW-0521">NADP</keyword>
<accession>A0A511KBF6</accession>
<dbReference type="InterPro" id="IPR036291">
    <property type="entry name" value="NAD(P)-bd_dom_sf"/>
</dbReference>
<evidence type="ECO:0000259" key="3">
    <source>
        <dbReference type="SMART" id="SM00822"/>
    </source>
</evidence>
<protein>
    <submittedName>
        <fullName evidence="4">3-hydroxyacyl-CoA dehydrogenase / 3-hydroxy-2-methylbutyryl-CoA dehydrogenase</fullName>
    </submittedName>
</protein>
<dbReference type="SMART" id="SM00822">
    <property type="entry name" value="PKS_KR"/>
    <property type="match status" value="1"/>
</dbReference>
<comment type="caution">
    <text evidence="4">The sequence shown here is derived from an EMBL/GenBank/DDBJ whole genome shotgun (WGS) entry which is preliminary data.</text>
</comment>
<reference evidence="4 5" key="1">
    <citation type="submission" date="2019-07" db="EMBL/GenBank/DDBJ databases">
        <title>Rhodotorula toruloides NBRC10032 genome sequencing.</title>
        <authorList>
            <person name="Shida Y."/>
            <person name="Takaku H."/>
            <person name="Ogasawara W."/>
            <person name="Mori K."/>
        </authorList>
    </citation>
    <scope>NUCLEOTIDE SEQUENCE [LARGE SCALE GENOMIC DNA]</scope>
    <source>
        <strain evidence="4 5">NBRC10032</strain>
    </source>
</reference>
<dbReference type="PANTHER" id="PTHR43658:SF8">
    <property type="entry name" value="17-BETA-HYDROXYSTEROID DEHYDROGENASE 14-RELATED"/>
    <property type="match status" value="1"/>
</dbReference>
<dbReference type="PRINTS" id="PR00081">
    <property type="entry name" value="GDHRDH"/>
</dbReference>
<dbReference type="InterPro" id="IPR020904">
    <property type="entry name" value="Sc_DH/Rdtase_CS"/>
</dbReference>
<dbReference type="Proteomes" id="UP000321518">
    <property type="component" value="Unassembled WGS sequence"/>
</dbReference>
<dbReference type="InterPro" id="IPR057326">
    <property type="entry name" value="KR_dom"/>
</dbReference>
<dbReference type="SUPFAM" id="SSF51735">
    <property type="entry name" value="NAD(P)-binding Rossmann-fold domains"/>
    <property type="match status" value="1"/>
</dbReference>
<dbReference type="InterPro" id="IPR002347">
    <property type="entry name" value="SDR_fam"/>
</dbReference>
<evidence type="ECO:0000256" key="1">
    <source>
        <dbReference type="ARBA" id="ARBA00022857"/>
    </source>
</evidence>
<evidence type="ECO:0000313" key="5">
    <source>
        <dbReference type="Proteomes" id="UP000321518"/>
    </source>
</evidence>
<evidence type="ECO:0000313" key="4">
    <source>
        <dbReference type="EMBL" id="GEM07703.1"/>
    </source>
</evidence>
<gene>
    <name evidence="4" type="ORF">Rt10032_c03g1720</name>
</gene>
<evidence type="ECO:0000256" key="2">
    <source>
        <dbReference type="ARBA" id="ARBA00023002"/>
    </source>
</evidence>